<comment type="caution">
    <text evidence="2">The sequence shown here is derived from an EMBL/GenBank/DDBJ whole genome shotgun (WGS) entry which is preliminary data.</text>
</comment>
<comment type="subcellular location">
    <subcellularLocation>
        <location evidence="1">Secreted</location>
        <location evidence="1">Extracellular space</location>
        <location evidence="1">Apoplast</location>
    </subcellularLocation>
</comment>
<sequence length="202" mass="22502">MKLFGKWRNPISLTFLPSSFGLVAVLDNLVTSGPEIDSQEVGRMQGIIALADLREEALAMLLNIVFTEGEFKGSTLSILGRNPLSDKVREVPIVGGIYFRWAGLKLIPVQFGPTVDIVIRNSPGRKAHYFPSSKSAFYLESAQLKRDFKDVVSLRRLVVSSKFSPLGSLLLPQFTSVLCESVLPRRREGKEEIQRQIEATHT</sequence>
<comment type="similarity">
    <text evidence="1">Belongs to the plant dirigent protein family.</text>
</comment>
<feature type="signal peptide" evidence="1">
    <location>
        <begin position="1"/>
        <end position="25"/>
    </location>
</feature>
<dbReference type="Proteomes" id="UP001293254">
    <property type="component" value="Unassembled WGS sequence"/>
</dbReference>
<protein>
    <recommendedName>
        <fullName evidence="1">Dirigent protein</fullName>
    </recommendedName>
</protein>
<reference evidence="2" key="1">
    <citation type="submission" date="2020-06" db="EMBL/GenBank/DDBJ databases">
        <authorList>
            <person name="Li T."/>
            <person name="Hu X."/>
            <person name="Zhang T."/>
            <person name="Song X."/>
            <person name="Zhang H."/>
            <person name="Dai N."/>
            <person name="Sheng W."/>
            <person name="Hou X."/>
            <person name="Wei L."/>
        </authorList>
    </citation>
    <scope>NUCLEOTIDE SEQUENCE</scope>
    <source>
        <strain evidence="2">3651</strain>
        <tissue evidence="2">Leaf</tissue>
    </source>
</reference>
<gene>
    <name evidence="2" type="ORF">Salat_1599400</name>
</gene>
<accession>A0AAE1Y5E1</accession>
<dbReference type="AlphaFoldDB" id="A0AAE1Y5E1"/>
<feature type="chain" id="PRO_5041766467" description="Dirigent protein" evidence="1">
    <location>
        <begin position="26"/>
        <end position="202"/>
    </location>
</feature>
<evidence type="ECO:0000313" key="3">
    <source>
        <dbReference type="Proteomes" id="UP001293254"/>
    </source>
</evidence>
<keyword evidence="3" id="KW-1185">Reference proteome</keyword>
<dbReference type="GO" id="GO:0048046">
    <property type="term" value="C:apoplast"/>
    <property type="evidence" value="ECO:0007669"/>
    <property type="project" value="UniProtKB-SubCell"/>
</dbReference>
<comment type="subunit">
    <text evidence="1">Homodimer.</text>
</comment>
<name>A0AAE1Y5E1_9LAMI</name>
<dbReference type="PANTHER" id="PTHR21495">
    <property type="entry name" value="NUCLEOPORIN-RELATED"/>
    <property type="match status" value="1"/>
</dbReference>
<keyword evidence="1" id="KW-0964">Secreted</keyword>
<comment type="function">
    <text evidence="1">Dirigent proteins impart stereoselectivity on the phenoxy radical-coupling reaction, yielding optically active lignans from two molecules of coniferyl alcohol in the biosynthesis of lignans, flavonolignans, and alkaloids and thus plays a central role in plant secondary metabolism.</text>
</comment>
<dbReference type="InterPro" id="IPR004265">
    <property type="entry name" value="Dirigent"/>
</dbReference>
<proteinExistence type="inferred from homology"/>
<keyword evidence="1" id="KW-0732">Signal</keyword>
<dbReference type="Pfam" id="PF03018">
    <property type="entry name" value="Dirigent"/>
    <property type="match status" value="1"/>
</dbReference>
<dbReference type="EMBL" id="JACGWO010000006">
    <property type="protein sequence ID" value="KAK4424060.1"/>
    <property type="molecule type" value="Genomic_DNA"/>
</dbReference>
<organism evidence="2 3">
    <name type="scientific">Sesamum alatum</name>
    <dbReference type="NCBI Taxonomy" id="300844"/>
    <lineage>
        <taxon>Eukaryota</taxon>
        <taxon>Viridiplantae</taxon>
        <taxon>Streptophyta</taxon>
        <taxon>Embryophyta</taxon>
        <taxon>Tracheophyta</taxon>
        <taxon>Spermatophyta</taxon>
        <taxon>Magnoliopsida</taxon>
        <taxon>eudicotyledons</taxon>
        <taxon>Gunneridae</taxon>
        <taxon>Pentapetalae</taxon>
        <taxon>asterids</taxon>
        <taxon>lamiids</taxon>
        <taxon>Lamiales</taxon>
        <taxon>Pedaliaceae</taxon>
        <taxon>Sesamum</taxon>
    </lineage>
</organism>
<reference evidence="2" key="2">
    <citation type="journal article" date="2024" name="Plant">
        <title>Genomic evolution and insights into agronomic trait innovations of Sesamum species.</title>
        <authorList>
            <person name="Miao H."/>
            <person name="Wang L."/>
            <person name="Qu L."/>
            <person name="Liu H."/>
            <person name="Sun Y."/>
            <person name="Le M."/>
            <person name="Wang Q."/>
            <person name="Wei S."/>
            <person name="Zheng Y."/>
            <person name="Lin W."/>
            <person name="Duan Y."/>
            <person name="Cao H."/>
            <person name="Xiong S."/>
            <person name="Wang X."/>
            <person name="Wei L."/>
            <person name="Li C."/>
            <person name="Ma Q."/>
            <person name="Ju M."/>
            <person name="Zhao R."/>
            <person name="Li G."/>
            <person name="Mu C."/>
            <person name="Tian Q."/>
            <person name="Mei H."/>
            <person name="Zhang T."/>
            <person name="Gao T."/>
            <person name="Zhang H."/>
        </authorList>
    </citation>
    <scope>NUCLEOTIDE SEQUENCE</scope>
    <source>
        <strain evidence="2">3651</strain>
    </source>
</reference>
<keyword evidence="1" id="KW-0052">Apoplast</keyword>
<evidence type="ECO:0000256" key="1">
    <source>
        <dbReference type="RuleBase" id="RU363099"/>
    </source>
</evidence>
<evidence type="ECO:0000313" key="2">
    <source>
        <dbReference type="EMBL" id="KAK4424060.1"/>
    </source>
</evidence>